<comment type="pathway">
    <text evidence="7 8">Carbohydrate biosynthesis; gluconeogenesis.</text>
</comment>
<evidence type="ECO:0000256" key="4">
    <source>
        <dbReference type="ARBA" id="ARBA00022490"/>
    </source>
</evidence>
<dbReference type="NCBIfam" id="TIGR00419">
    <property type="entry name" value="tim"/>
    <property type="match status" value="1"/>
</dbReference>
<dbReference type="GO" id="GO:0019563">
    <property type="term" value="P:glycerol catabolic process"/>
    <property type="evidence" value="ECO:0007669"/>
    <property type="project" value="TreeGrafter"/>
</dbReference>
<accession>A0A0B5FEZ2</accession>
<keyword evidence="5 7" id="KW-0324">Glycolysis</keyword>
<dbReference type="InterPro" id="IPR013785">
    <property type="entry name" value="Aldolase_TIM"/>
</dbReference>
<evidence type="ECO:0000256" key="3">
    <source>
        <dbReference type="ARBA" id="ARBA00022432"/>
    </source>
</evidence>
<evidence type="ECO:0000256" key="2">
    <source>
        <dbReference type="ARBA" id="ARBA00007422"/>
    </source>
</evidence>
<dbReference type="InterPro" id="IPR022896">
    <property type="entry name" value="TrioseP_Isoase_bac/euk"/>
</dbReference>
<evidence type="ECO:0000256" key="1">
    <source>
        <dbReference type="ARBA" id="ARBA00004680"/>
    </source>
</evidence>
<dbReference type="RefSeq" id="WP_040200456.1">
    <property type="nucleotide sequence ID" value="NZ_CP010311.1"/>
</dbReference>
<dbReference type="InterPro" id="IPR020861">
    <property type="entry name" value="Triosephosphate_isomerase_AS"/>
</dbReference>
<dbReference type="UniPathway" id="UPA00138"/>
<dbReference type="UniPathway" id="UPA00109">
    <property type="reaction ID" value="UER00189"/>
</dbReference>
<dbReference type="HAMAP" id="MF_00147_B">
    <property type="entry name" value="TIM_B"/>
    <property type="match status" value="1"/>
</dbReference>
<feature type="binding site" evidence="7">
    <location>
        <begin position="9"/>
        <end position="11"/>
    </location>
    <ligand>
        <name>substrate</name>
    </ligand>
</feature>
<dbReference type="PANTHER" id="PTHR21139:SF42">
    <property type="entry name" value="TRIOSEPHOSPHATE ISOMERASE"/>
    <property type="match status" value="1"/>
</dbReference>
<dbReference type="AlphaFoldDB" id="A0A0B5FEZ2"/>
<dbReference type="PROSITE" id="PS51440">
    <property type="entry name" value="TIM_2"/>
    <property type="match status" value="1"/>
</dbReference>
<dbReference type="STRING" id="483547.GSUB_09410"/>
<dbReference type="PANTHER" id="PTHR21139">
    <property type="entry name" value="TRIOSEPHOSPHATE ISOMERASE"/>
    <property type="match status" value="1"/>
</dbReference>
<proteinExistence type="inferred from homology"/>
<dbReference type="InterPro" id="IPR035990">
    <property type="entry name" value="TIM_sf"/>
</dbReference>
<dbReference type="Pfam" id="PF00121">
    <property type="entry name" value="TIM"/>
    <property type="match status" value="1"/>
</dbReference>
<evidence type="ECO:0000256" key="7">
    <source>
        <dbReference type="HAMAP-Rule" id="MF_00147"/>
    </source>
</evidence>
<dbReference type="FunFam" id="3.20.20.70:FF:000016">
    <property type="entry name" value="Triosephosphate isomerase"/>
    <property type="match status" value="1"/>
</dbReference>
<keyword evidence="4 7" id="KW-0963">Cytoplasm</keyword>
<comment type="function">
    <text evidence="7">Involved in the gluconeogenesis. Catalyzes stereospecifically the conversion of dihydroxyacetone phosphate (DHAP) to D-glyceraldehyde-3-phosphate (G3P).</text>
</comment>
<dbReference type="InterPro" id="IPR000652">
    <property type="entry name" value="Triosephosphate_isomerase"/>
</dbReference>
<dbReference type="GO" id="GO:0006094">
    <property type="term" value="P:gluconeogenesis"/>
    <property type="evidence" value="ECO:0007669"/>
    <property type="project" value="UniProtKB-UniRule"/>
</dbReference>
<comment type="pathway">
    <text evidence="1 7 8">Carbohydrate degradation; glycolysis; D-glyceraldehyde 3-phosphate from glycerone phosphate: step 1/1.</text>
</comment>
<keyword evidence="6 7" id="KW-0413">Isomerase</keyword>
<dbReference type="CDD" id="cd00311">
    <property type="entry name" value="TIM"/>
    <property type="match status" value="1"/>
</dbReference>
<sequence>MRKPMVAGNWKLHKTIPEALELVEGLKKDVGDKQDVDIVVAPVFTALNAVAKAVKGSNIAIAAQNCYFENSGAFTGEVSPALLKDAGCSRVILGHSERRQIFGENDDLINRKIKAVLAEGLDVIFCIGETLEERDSEQTMEVLRRQVVEGLKGVAAEDMQKVVIAYEPVWAIGTGKTASGDQAQEAHSFVRGMVSGIFNPDIAAQTRILYGGSVKPDNVDELMAQDDIDGTLVGGASLKVADFARIVRFEKI</sequence>
<dbReference type="Gene3D" id="3.20.20.70">
    <property type="entry name" value="Aldolase class I"/>
    <property type="match status" value="1"/>
</dbReference>
<feature type="active site" description="Electrophile" evidence="7">
    <location>
        <position position="95"/>
    </location>
</feature>
<reference evidence="9 10" key="1">
    <citation type="journal article" date="2015" name="Genome Announc.">
        <title>Genomes of Geoalkalibacter ferrihydriticus Z-0531T and Geoalkalibacter subterraneus Red1T, Two Haloalkaliphilic Metal-Reducing Deltaproteobacteria.</title>
        <authorList>
            <person name="Badalamenti J.P."/>
            <person name="Krajmalnik-Brown R."/>
            <person name="Torres C.I."/>
            <person name="Bond D.R."/>
        </authorList>
    </citation>
    <scope>NUCLEOTIDE SEQUENCE [LARGE SCALE GENOMIC DNA]</scope>
    <source>
        <strain evidence="9 10">Red1</strain>
    </source>
</reference>
<evidence type="ECO:0000256" key="5">
    <source>
        <dbReference type="ARBA" id="ARBA00023152"/>
    </source>
</evidence>
<comment type="catalytic activity">
    <reaction evidence="7 8">
        <text>D-glyceraldehyde 3-phosphate = dihydroxyacetone phosphate</text>
        <dbReference type="Rhea" id="RHEA:18585"/>
        <dbReference type="ChEBI" id="CHEBI:57642"/>
        <dbReference type="ChEBI" id="CHEBI:59776"/>
        <dbReference type="EC" id="5.3.1.1"/>
    </reaction>
</comment>
<dbReference type="GO" id="GO:0046166">
    <property type="term" value="P:glyceraldehyde-3-phosphate biosynthetic process"/>
    <property type="evidence" value="ECO:0007669"/>
    <property type="project" value="TreeGrafter"/>
</dbReference>
<evidence type="ECO:0000256" key="6">
    <source>
        <dbReference type="ARBA" id="ARBA00023235"/>
    </source>
</evidence>
<organism evidence="9 10">
    <name type="scientific">Geoalkalibacter subterraneus</name>
    <dbReference type="NCBI Taxonomy" id="483547"/>
    <lineage>
        <taxon>Bacteria</taxon>
        <taxon>Pseudomonadati</taxon>
        <taxon>Thermodesulfobacteriota</taxon>
        <taxon>Desulfuromonadia</taxon>
        <taxon>Desulfuromonadales</taxon>
        <taxon>Geoalkalibacteraceae</taxon>
        <taxon>Geoalkalibacter</taxon>
    </lineage>
</organism>
<dbReference type="GO" id="GO:0004807">
    <property type="term" value="F:triose-phosphate isomerase activity"/>
    <property type="evidence" value="ECO:0007669"/>
    <property type="project" value="UniProtKB-UniRule"/>
</dbReference>
<gene>
    <name evidence="7 9" type="primary">tpiA</name>
    <name evidence="9" type="ORF">GSUB_09410</name>
</gene>
<comment type="subcellular location">
    <subcellularLocation>
        <location evidence="7 8">Cytoplasm</location>
    </subcellularLocation>
</comment>
<evidence type="ECO:0000256" key="8">
    <source>
        <dbReference type="RuleBase" id="RU363013"/>
    </source>
</evidence>
<keyword evidence="3 7" id="KW-0312">Gluconeogenesis</keyword>
<feature type="binding site" evidence="7">
    <location>
        <position position="173"/>
    </location>
    <ligand>
        <name>substrate</name>
    </ligand>
</feature>
<keyword evidence="10" id="KW-1185">Reference proteome</keyword>
<dbReference type="KEGG" id="gsb:GSUB_09410"/>
<comment type="similarity">
    <text evidence="2 7 8">Belongs to the triosephosphate isomerase family.</text>
</comment>
<comment type="subunit">
    <text evidence="7 8">Homodimer.</text>
</comment>
<feature type="binding site" evidence="7">
    <location>
        <position position="213"/>
    </location>
    <ligand>
        <name>substrate</name>
    </ligand>
</feature>
<dbReference type="EC" id="5.3.1.1" evidence="7 8"/>
<dbReference type="EMBL" id="CP010311">
    <property type="protein sequence ID" value="AJF06712.1"/>
    <property type="molecule type" value="Genomic_DNA"/>
</dbReference>
<evidence type="ECO:0000313" key="9">
    <source>
        <dbReference type="EMBL" id="AJF06712.1"/>
    </source>
</evidence>
<dbReference type="PROSITE" id="PS00171">
    <property type="entry name" value="TIM_1"/>
    <property type="match status" value="1"/>
</dbReference>
<dbReference type="HOGENOM" id="CLU_024251_2_3_7"/>
<dbReference type="GO" id="GO:0005829">
    <property type="term" value="C:cytosol"/>
    <property type="evidence" value="ECO:0007669"/>
    <property type="project" value="TreeGrafter"/>
</dbReference>
<dbReference type="OrthoDB" id="9809429at2"/>
<dbReference type="Proteomes" id="UP000035036">
    <property type="component" value="Chromosome"/>
</dbReference>
<name>A0A0B5FEZ2_9BACT</name>
<dbReference type="SUPFAM" id="SSF51351">
    <property type="entry name" value="Triosephosphate isomerase (TIM)"/>
    <property type="match status" value="1"/>
</dbReference>
<protein>
    <recommendedName>
        <fullName evidence="7 8">Triosephosphate isomerase</fullName>
        <shortName evidence="7">TIM</shortName>
        <shortName evidence="7">TPI</shortName>
        <ecNumber evidence="7 8">5.3.1.1</ecNumber>
    </recommendedName>
    <alternativeName>
        <fullName evidence="7">Triose-phosphate isomerase</fullName>
    </alternativeName>
</protein>
<evidence type="ECO:0000313" key="10">
    <source>
        <dbReference type="Proteomes" id="UP000035036"/>
    </source>
</evidence>
<dbReference type="GO" id="GO:0006096">
    <property type="term" value="P:glycolytic process"/>
    <property type="evidence" value="ECO:0007669"/>
    <property type="project" value="UniProtKB-UniRule"/>
</dbReference>
<feature type="binding site" evidence="7">
    <location>
        <begin position="234"/>
        <end position="235"/>
    </location>
    <ligand>
        <name>substrate</name>
    </ligand>
</feature>
<feature type="active site" description="Proton acceptor" evidence="7">
    <location>
        <position position="167"/>
    </location>
</feature>